<proteinExistence type="inferred from homology"/>
<dbReference type="InterPro" id="IPR029510">
    <property type="entry name" value="Ald_DH_CS_GLU"/>
</dbReference>
<dbReference type="InterPro" id="IPR016163">
    <property type="entry name" value="Ald_DH_C"/>
</dbReference>
<dbReference type="Gene3D" id="3.40.309.10">
    <property type="entry name" value="Aldehyde Dehydrogenase, Chain A, domain 2"/>
    <property type="match status" value="1"/>
</dbReference>
<protein>
    <submittedName>
        <fullName evidence="6">NAD-dependent succinate-semialdehyde dehydrogenase</fullName>
    </submittedName>
</protein>
<comment type="similarity">
    <text evidence="1 4">Belongs to the aldehyde dehydrogenase family.</text>
</comment>
<dbReference type="FunFam" id="3.40.605.10:FF:000005">
    <property type="entry name" value="Succinate-semialdehyde dehydrogenase I"/>
    <property type="match status" value="1"/>
</dbReference>
<dbReference type="SMR" id="A0A2A7SIE9"/>
<dbReference type="CDD" id="cd07103">
    <property type="entry name" value="ALDH_F5_SSADH_GabD"/>
    <property type="match status" value="1"/>
</dbReference>
<comment type="caution">
    <text evidence="6">The sequence shown here is derived from an EMBL/GenBank/DDBJ whole genome shotgun (WGS) entry which is preliminary data.</text>
</comment>
<evidence type="ECO:0000259" key="5">
    <source>
        <dbReference type="Pfam" id="PF00171"/>
    </source>
</evidence>
<dbReference type="GO" id="GO:0016620">
    <property type="term" value="F:oxidoreductase activity, acting on the aldehyde or oxo group of donors, NAD or NADP as acceptor"/>
    <property type="evidence" value="ECO:0007669"/>
    <property type="project" value="InterPro"/>
</dbReference>
<feature type="active site" evidence="3">
    <location>
        <position position="256"/>
    </location>
</feature>
<dbReference type="GeneID" id="66460131"/>
<dbReference type="PANTHER" id="PTHR43353">
    <property type="entry name" value="SUCCINATE-SEMIALDEHYDE DEHYDROGENASE, MITOCHONDRIAL"/>
    <property type="match status" value="1"/>
</dbReference>
<accession>A0A2A7SIE9</accession>
<dbReference type="Gene3D" id="3.40.605.10">
    <property type="entry name" value="Aldehyde Dehydrogenase, Chain A, domain 1"/>
    <property type="match status" value="1"/>
</dbReference>
<dbReference type="PROSITE" id="PS00687">
    <property type="entry name" value="ALDEHYDE_DEHYDR_GLU"/>
    <property type="match status" value="1"/>
</dbReference>
<feature type="domain" description="Aldehyde dehydrogenase" evidence="5">
    <location>
        <begin position="19"/>
        <end position="478"/>
    </location>
</feature>
<evidence type="ECO:0000256" key="1">
    <source>
        <dbReference type="ARBA" id="ARBA00009986"/>
    </source>
</evidence>
<dbReference type="Proteomes" id="UP000220629">
    <property type="component" value="Unassembled WGS sequence"/>
</dbReference>
<evidence type="ECO:0000256" key="2">
    <source>
        <dbReference type="ARBA" id="ARBA00023002"/>
    </source>
</evidence>
<organism evidence="6 7">
    <name type="scientific">Burkholderia gladioli</name>
    <name type="common">Pseudomonas marginata</name>
    <name type="synonym">Phytomonas marginata</name>
    <dbReference type="NCBI Taxonomy" id="28095"/>
    <lineage>
        <taxon>Bacteria</taxon>
        <taxon>Pseudomonadati</taxon>
        <taxon>Pseudomonadota</taxon>
        <taxon>Betaproteobacteria</taxon>
        <taxon>Burkholderiales</taxon>
        <taxon>Burkholderiaceae</taxon>
        <taxon>Burkholderia</taxon>
    </lineage>
</organism>
<keyword evidence="2 4" id="KW-0560">Oxidoreductase</keyword>
<dbReference type="PROSITE" id="PS00070">
    <property type="entry name" value="ALDEHYDE_DEHYDR_CYS"/>
    <property type="match status" value="1"/>
</dbReference>
<evidence type="ECO:0000313" key="7">
    <source>
        <dbReference type="Proteomes" id="UP000220629"/>
    </source>
</evidence>
<dbReference type="InterPro" id="IPR016162">
    <property type="entry name" value="Ald_DH_N"/>
</dbReference>
<evidence type="ECO:0000313" key="6">
    <source>
        <dbReference type="EMBL" id="PEH43050.1"/>
    </source>
</evidence>
<name>A0A2A7SIE9_BURGA</name>
<dbReference type="AlphaFoldDB" id="A0A2A7SIE9"/>
<dbReference type="PANTHER" id="PTHR43353:SF5">
    <property type="entry name" value="SUCCINATE-SEMIALDEHYDE DEHYDROGENASE, MITOCHONDRIAL"/>
    <property type="match status" value="1"/>
</dbReference>
<dbReference type="InterPro" id="IPR016161">
    <property type="entry name" value="Ald_DH/histidinol_DH"/>
</dbReference>
<dbReference type="RefSeq" id="WP_096751482.1">
    <property type="nucleotide sequence ID" value="NZ_CADEPO010000003.1"/>
</dbReference>
<dbReference type="InterPro" id="IPR016160">
    <property type="entry name" value="Ald_DH_CS_CYS"/>
</dbReference>
<dbReference type="EMBL" id="PDDY01000001">
    <property type="protein sequence ID" value="PEH43050.1"/>
    <property type="molecule type" value="Genomic_DNA"/>
</dbReference>
<dbReference type="Pfam" id="PF00171">
    <property type="entry name" value="Aldedh"/>
    <property type="match status" value="1"/>
</dbReference>
<evidence type="ECO:0000256" key="4">
    <source>
        <dbReference type="RuleBase" id="RU003345"/>
    </source>
</evidence>
<gene>
    <name evidence="6" type="ORF">CRM94_13340</name>
</gene>
<dbReference type="InterPro" id="IPR050740">
    <property type="entry name" value="Aldehyde_DH_Superfamily"/>
</dbReference>
<dbReference type="InterPro" id="IPR015590">
    <property type="entry name" value="Aldehyde_DH_dom"/>
</dbReference>
<sequence length="492" mass="52099">MLTGHPVPIRSLCHVDGRWLASDSGATLEVRNPADRSVIGQVPMLDRAQIVAAVDAAQRAHESWRWVPQARRSALLLRWHTLLLRHLDDLAALLSLEQGKPLAQARGELRYGASFIEWFANEARRPAGRTIASHIDGAQLGTIAEPVGVAALITPWNFPMAMITRKAAAAMAIGCSVVVKPAHETPFSALALAHFAEEAGFPPGVFNVVLGEPQMAMETLVADTRVRAVSFTGSTRVGKLVMQAVAGAGIKKVALELGGNAPFVVTACADLERAVAVAVEAKFQTSGQDCCAANRIYVARPLYEAFLERYAAAVRGLKVGPAFEPGVQIGPLMHQAAFDATAARVADAREQGARILAGGGAHALGGWFFEPTVIADARPGMRVVDEENFAPISAVSAFDTLDEVVAAANDTEYGLAAYVCATRADLIFQLVRRLDFAMISVNGASFTGAPVPFGGMKASGLGREGGSEGFEPFTETKYFCLGDLGLPVTPMA</sequence>
<reference evidence="7" key="1">
    <citation type="submission" date="2017-09" db="EMBL/GenBank/DDBJ databases">
        <title>FDA dAtabase for Regulatory Grade micrObial Sequences (FDA-ARGOS): Supporting development and validation of Infectious Disease Dx tests.</title>
        <authorList>
            <person name="Minogue T."/>
            <person name="Wolcott M."/>
            <person name="Wasieloski L."/>
            <person name="Aguilar W."/>
            <person name="Moore D."/>
            <person name="Tallon L."/>
            <person name="Sadzewicz L."/>
            <person name="Ott S."/>
            <person name="Zhao X."/>
            <person name="Nagaraj S."/>
            <person name="Vavikolanu K."/>
            <person name="Aluvathingal J."/>
            <person name="Nadendla S."/>
            <person name="Sichtig H."/>
        </authorList>
    </citation>
    <scope>NUCLEOTIDE SEQUENCE [LARGE SCALE GENOMIC DNA]</scope>
    <source>
        <strain evidence="7">FDAARGOS_390</strain>
    </source>
</reference>
<evidence type="ECO:0000256" key="3">
    <source>
        <dbReference type="PROSITE-ProRule" id="PRU10007"/>
    </source>
</evidence>
<dbReference type="SUPFAM" id="SSF53720">
    <property type="entry name" value="ALDH-like"/>
    <property type="match status" value="1"/>
</dbReference>